<feature type="region of interest" description="Disordered" evidence="3">
    <location>
        <begin position="76"/>
        <end position="108"/>
    </location>
</feature>
<dbReference type="SUPFAM" id="SSF143120">
    <property type="entry name" value="YefM-like"/>
    <property type="match status" value="1"/>
</dbReference>
<sequence>MSDMEHSAPDEKISIRELQRNAADVFDRARQGSSFLVTRHGEPVGRIVPPDPAEEAIAHAIAAGVLDPAVLADLPSAAEAADMTPEPSDPGTRAGSVEIESLRDEEAR</sequence>
<dbReference type="Proteomes" id="UP000279275">
    <property type="component" value="Unassembled WGS sequence"/>
</dbReference>
<dbReference type="EMBL" id="RFFH01000022">
    <property type="protein sequence ID" value="RMI28368.1"/>
    <property type="molecule type" value="Genomic_DNA"/>
</dbReference>
<protein>
    <recommendedName>
        <fullName evidence="2">Antitoxin</fullName>
    </recommendedName>
</protein>
<dbReference type="AlphaFoldDB" id="A0A3M2L1E4"/>
<dbReference type="InterPro" id="IPR006442">
    <property type="entry name" value="Antitoxin_Phd/YefM"/>
</dbReference>
<dbReference type="InterPro" id="IPR036165">
    <property type="entry name" value="YefM-like_sf"/>
</dbReference>
<dbReference type="NCBIfam" id="TIGR01552">
    <property type="entry name" value="phd_fam"/>
    <property type="match status" value="1"/>
</dbReference>
<comment type="caution">
    <text evidence="4">The sequence shown here is derived from an EMBL/GenBank/DDBJ whole genome shotgun (WGS) entry which is preliminary data.</text>
</comment>
<name>A0A3M2L1E4_9NOCA</name>
<keyword evidence="5" id="KW-1185">Reference proteome</keyword>
<evidence type="ECO:0000256" key="3">
    <source>
        <dbReference type="SAM" id="MobiDB-lite"/>
    </source>
</evidence>
<evidence type="ECO:0000256" key="1">
    <source>
        <dbReference type="ARBA" id="ARBA00009981"/>
    </source>
</evidence>
<comment type="function">
    <text evidence="2">Antitoxin component of a type II toxin-antitoxin (TA) system.</text>
</comment>
<evidence type="ECO:0000256" key="2">
    <source>
        <dbReference type="RuleBase" id="RU362080"/>
    </source>
</evidence>
<dbReference type="Pfam" id="PF02604">
    <property type="entry name" value="PhdYeFM_antitox"/>
    <property type="match status" value="1"/>
</dbReference>
<dbReference type="Gene3D" id="3.40.1620.10">
    <property type="entry name" value="YefM-like domain"/>
    <property type="match status" value="1"/>
</dbReference>
<proteinExistence type="inferred from homology"/>
<reference evidence="4 5" key="1">
    <citation type="submission" date="2018-10" db="EMBL/GenBank/DDBJ databases">
        <title>Isolation from cow dung.</title>
        <authorList>
            <person name="Ling L."/>
        </authorList>
    </citation>
    <scope>NUCLEOTIDE SEQUENCE [LARGE SCALE GENOMIC DNA]</scope>
    <source>
        <strain evidence="4 5">NEAU-LL90</strain>
    </source>
</reference>
<evidence type="ECO:0000313" key="5">
    <source>
        <dbReference type="Proteomes" id="UP000279275"/>
    </source>
</evidence>
<evidence type="ECO:0000313" key="4">
    <source>
        <dbReference type="EMBL" id="RMI28368.1"/>
    </source>
</evidence>
<gene>
    <name evidence="4" type="ORF">EBN03_30420</name>
</gene>
<comment type="similarity">
    <text evidence="1 2">Belongs to the phD/YefM antitoxin family.</text>
</comment>
<accession>A0A3M2L1E4</accession>
<organism evidence="4 5">
    <name type="scientific">Nocardia stercoris</name>
    <dbReference type="NCBI Taxonomy" id="2483361"/>
    <lineage>
        <taxon>Bacteria</taxon>
        <taxon>Bacillati</taxon>
        <taxon>Actinomycetota</taxon>
        <taxon>Actinomycetes</taxon>
        <taxon>Mycobacteriales</taxon>
        <taxon>Nocardiaceae</taxon>
        <taxon>Nocardia</taxon>
    </lineage>
</organism>